<dbReference type="SUPFAM" id="SSF53955">
    <property type="entry name" value="Lysozyme-like"/>
    <property type="match status" value="1"/>
</dbReference>
<evidence type="ECO:0000256" key="1">
    <source>
        <dbReference type="SAM" id="Coils"/>
    </source>
</evidence>
<protein>
    <recommendedName>
        <fullName evidence="4">Phospholipase</fullName>
    </recommendedName>
</protein>
<feature type="coiled-coil region" evidence="1">
    <location>
        <begin position="170"/>
        <end position="201"/>
    </location>
</feature>
<dbReference type="Gene3D" id="1.10.530.10">
    <property type="match status" value="1"/>
</dbReference>
<organism evidence="2 3">
    <name type="scientific">Microbacterium pumilum</name>
    <dbReference type="NCBI Taxonomy" id="344165"/>
    <lineage>
        <taxon>Bacteria</taxon>
        <taxon>Bacillati</taxon>
        <taxon>Actinomycetota</taxon>
        <taxon>Actinomycetes</taxon>
        <taxon>Micrococcales</taxon>
        <taxon>Microbacteriaceae</taxon>
        <taxon>Microbacterium</taxon>
    </lineage>
</organism>
<evidence type="ECO:0000313" key="3">
    <source>
        <dbReference type="Proteomes" id="UP001500326"/>
    </source>
</evidence>
<keyword evidence="3" id="KW-1185">Reference proteome</keyword>
<evidence type="ECO:0000313" key="2">
    <source>
        <dbReference type="EMBL" id="GAA1998802.1"/>
    </source>
</evidence>
<dbReference type="RefSeq" id="WP_344066679.1">
    <property type="nucleotide sequence ID" value="NZ_BAAAOH010000001.1"/>
</dbReference>
<dbReference type="EMBL" id="BAAAOH010000001">
    <property type="protein sequence ID" value="GAA1998802.1"/>
    <property type="molecule type" value="Genomic_DNA"/>
</dbReference>
<accession>A0ABP5EHK8</accession>
<evidence type="ECO:0008006" key="4">
    <source>
        <dbReference type="Google" id="ProtNLM"/>
    </source>
</evidence>
<sequence length="308" mass="31274">MRSTRPLRPARPIHRHTLATASVAAGAALAVIAMTGLTAASASASVGAATDETVAATILIAAPAPAETVEPATLAEITAQAKVSLAAAKESLAAAESVTADIAASGLDVGIEKTTVDTAALRDQIDRLSALDELPLFFLPGVQYEAASEVQRVDEQTATLREHLVKAKVKRAAEVAAAKAKKAAEEAAAKAKAEAEAAAAAAAAANTPDGARAVGAQIASAEYGWGADQFSCLDSLWNRESGWNYQAYNASSGATGIPQALPGNKMASAGSDWATNAATQIRWGLGYIAAAYGTPCGAWSHSQGSGWY</sequence>
<keyword evidence="1" id="KW-0175">Coiled coil</keyword>
<dbReference type="InterPro" id="IPR023346">
    <property type="entry name" value="Lysozyme-like_dom_sf"/>
</dbReference>
<comment type="caution">
    <text evidence="2">The sequence shown here is derived from an EMBL/GenBank/DDBJ whole genome shotgun (WGS) entry which is preliminary data.</text>
</comment>
<reference evidence="3" key="1">
    <citation type="journal article" date="2019" name="Int. J. Syst. Evol. Microbiol.">
        <title>The Global Catalogue of Microorganisms (GCM) 10K type strain sequencing project: providing services to taxonomists for standard genome sequencing and annotation.</title>
        <authorList>
            <consortium name="The Broad Institute Genomics Platform"/>
            <consortium name="The Broad Institute Genome Sequencing Center for Infectious Disease"/>
            <person name="Wu L."/>
            <person name="Ma J."/>
        </authorList>
    </citation>
    <scope>NUCLEOTIDE SEQUENCE [LARGE SCALE GENOMIC DNA]</scope>
    <source>
        <strain evidence="3">JCM 14902</strain>
    </source>
</reference>
<gene>
    <name evidence="2" type="ORF">GCM10009777_40120</name>
</gene>
<name>A0ABP5EHK8_9MICO</name>
<proteinExistence type="predicted"/>
<dbReference type="Proteomes" id="UP001500326">
    <property type="component" value="Unassembled WGS sequence"/>
</dbReference>